<protein>
    <submittedName>
        <fullName evidence="1">Uncharacterized protein</fullName>
    </submittedName>
</protein>
<accession>K6ZFQ0</accession>
<evidence type="ECO:0000313" key="1">
    <source>
        <dbReference type="EMBL" id="GAC27748.1"/>
    </source>
</evidence>
<dbReference type="Proteomes" id="UP000006251">
    <property type="component" value="Unassembled WGS sequence"/>
</dbReference>
<organism evidence="1 2">
    <name type="scientific">Brumicola pallidula DSM 14239 = ACAM 615</name>
    <dbReference type="NCBI Taxonomy" id="1121922"/>
    <lineage>
        <taxon>Bacteria</taxon>
        <taxon>Pseudomonadati</taxon>
        <taxon>Pseudomonadota</taxon>
        <taxon>Gammaproteobacteria</taxon>
        <taxon>Alteromonadales</taxon>
        <taxon>Alteromonadaceae</taxon>
        <taxon>Brumicola</taxon>
    </lineage>
</organism>
<evidence type="ECO:0000313" key="2">
    <source>
        <dbReference type="Proteomes" id="UP000006251"/>
    </source>
</evidence>
<keyword evidence="2" id="KW-1185">Reference proteome</keyword>
<reference evidence="2" key="1">
    <citation type="journal article" date="2014" name="Environ. Microbiol.">
        <title>Comparative genomics of the marine bacterial genus Glaciecola reveals the high degree of genomic diversity and genomic characteristic for cold adaptation.</title>
        <authorList>
            <person name="Qin Q.L."/>
            <person name="Xie B.B."/>
            <person name="Yu Y."/>
            <person name="Shu Y.L."/>
            <person name="Rong J.C."/>
            <person name="Zhang Y.J."/>
            <person name="Zhao D.L."/>
            <person name="Chen X.L."/>
            <person name="Zhang X.Y."/>
            <person name="Chen B."/>
            <person name="Zhou B.C."/>
            <person name="Zhang Y.Z."/>
        </authorList>
    </citation>
    <scope>NUCLEOTIDE SEQUENCE [LARGE SCALE GENOMIC DNA]</scope>
    <source>
        <strain evidence="2">ACAM 615</strain>
    </source>
</reference>
<gene>
    <name evidence="1" type="ORF">GPAL_0868</name>
</gene>
<name>K6ZFQ0_9ALTE</name>
<sequence>MNAAIQFLQLSYFLAYLQNIPGLSADSLILDKPKFAVRISFLLSILSRSK</sequence>
<proteinExistence type="predicted"/>
<dbReference type="AlphaFoldDB" id="K6ZFQ0"/>
<dbReference type="EMBL" id="BAEQ01000016">
    <property type="protein sequence ID" value="GAC27748.1"/>
    <property type="molecule type" value="Genomic_DNA"/>
</dbReference>
<comment type="caution">
    <text evidence="1">The sequence shown here is derived from an EMBL/GenBank/DDBJ whole genome shotgun (WGS) entry which is preliminary data.</text>
</comment>